<dbReference type="VEuPathDB" id="FungiDB:EYZ11_002111"/>
<feature type="domain" description="Fatty acid desaturase" evidence="1">
    <location>
        <begin position="135"/>
        <end position="357"/>
    </location>
</feature>
<dbReference type="Pfam" id="PF00487">
    <property type="entry name" value="FA_desaturase"/>
    <property type="match status" value="1"/>
</dbReference>
<gene>
    <name evidence="2" type="ORF">EYZ11_002111</name>
</gene>
<dbReference type="PANTHER" id="PTHR36459:SF1">
    <property type="entry name" value="FATTY ACID DESATURASE DOMAIN-CONTAINING PROTEIN-RELATED"/>
    <property type="match status" value="1"/>
</dbReference>
<dbReference type="PANTHER" id="PTHR36459">
    <property type="entry name" value="ORF"/>
    <property type="match status" value="1"/>
</dbReference>
<dbReference type="EMBL" id="SOSA01000045">
    <property type="protein sequence ID" value="THC98392.1"/>
    <property type="molecule type" value="Genomic_DNA"/>
</dbReference>
<evidence type="ECO:0000313" key="2">
    <source>
        <dbReference type="EMBL" id="THC98392.1"/>
    </source>
</evidence>
<name>A0A4S3JRM8_9EURO</name>
<comment type="caution">
    <text evidence="2">The sequence shown here is derived from an EMBL/GenBank/DDBJ whole genome shotgun (WGS) entry which is preliminary data.</text>
</comment>
<dbReference type="GO" id="GO:0006629">
    <property type="term" value="P:lipid metabolic process"/>
    <property type="evidence" value="ECO:0007669"/>
    <property type="project" value="InterPro"/>
</dbReference>
<dbReference type="AlphaFoldDB" id="A0A4S3JRM8"/>
<sequence length="426" mass="50423">MDQPIAIDPYSTLPDQLVLRELLQNSEGQGEYSVAIVFTKLTTGVESTPETIQKLHALNDPSHAAFDPTVFQFWETHHLRVQLPAIVRKYLLEPYIAWAQGAARFPTDVVMVTHLLLYLTTSIPSAIWLHCYHFTWVHGLLHWVLHVWYTGTYTLMKHQYIHLNGILAPSYRWVDWLFPYILDPLLGHTWHSYYYHHVKHHHVEGNGPDDLSSTMWYDRDSPLDFACYVGRFFFLIWLELPLYFWRRGKRAYAVQAAFWELSNYLFLYLLWRYGNARAAFCVFFLPLLTLRLGLMAGNWGQHAFVDPQDPTSDFRSSITLIDVSSNRFCFNDGYHTSHHLHPRRHWRDHPQALLKDRSRYTDEQALVFCNIDYLMLTIRLLRKDYEYIAKCMVPIGTLQTAMTLQERVAMLRERTRRFPVHCMRRK</sequence>
<organism evidence="2 3">
    <name type="scientific">Aspergillus tanneri</name>
    <dbReference type="NCBI Taxonomy" id="1220188"/>
    <lineage>
        <taxon>Eukaryota</taxon>
        <taxon>Fungi</taxon>
        <taxon>Dikarya</taxon>
        <taxon>Ascomycota</taxon>
        <taxon>Pezizomycotina</taxon>
        <taxon>Eurotiomycetes</taxon>
        <taxon>Eurotiomycetidae</taxon>
        <taxon>Eurotiales</taxon>
        <taxon>Aspergillaceae</taxon>
        <taxon>Aspergillus</taxon>
        <taxon>Aspergillus subgen. Circumdati</taxon>
    </lineage>
</organism>
<dbReference type="Proteomes" id="UP000308092">
    <property type="component" value="Unassembled WGS sequence"/>
</dbReference>
<protein>
    <recommendedName>
        <fullName evidence="1">Fatty acid desaturase domain-containing protein</fullName>
    </recommendedName>
</protein>
<evidence type="ECO:0000259" key="1">
    <source>
        <dbReference type="Pfam" id="PF00487"/>
    </source>
</evidence>
<evidence type="ECO:0000313" key="3">
    <source>
        <dbReference type="Proteomes" id="UP000308092"/>
    </source>
</evidence>
<accession>A0A4S3JRM8</accession>
<keyword evidence="3" id="KW-1185">Reference proteome</keyword>
<proteinExistence type="predicted"/>
<reference evidence="2 3" key="1">
    <citation type="submission" date="2019-03" db="EMBL/GenBank/DDBJ databases">
        <title>The genome sequence of a newly discovered highly antifungal drug resistant Aspergillus species, Aspergillus tanneri NIH 1004.</title>
        <authorList>
            <person name="Mounaud S."/>
            <person name="Singh I."/>
            <person name="Joardar V."/>
            <person name="Pakala S."/>
            <person name="Pakala S."/>
            <person name="Venepally P."/>
            <person name="Hoover J."/>
            <person name="Nierman W."/>
            <person name="Chung J."/>
            <person name="Losada L."/>
        </authorList>
    </citation>
    <scope>NUCLEOTIDE SEQUENCE [LARGE SCALE GENOMIC DNA]</scope>
    <source>
        <strain evidence="2 3">NIH1004</strain>
    </source>
</reference>
<dbReference type="STRING" id="1220188.A0A4S3JRM8"/>
<dbReference type="InterPro" id="IPR005804">
    <property type="entry name" value="FA_desaturase_dom"/>
</dbReference>